<dbReference type="EMBL" id="FCOF02000058">
    <property type="protein sequence ID" value="SAK92031.1"/>
    <property type="molecule type" value="Genomic_DNA"/>
</dbReference>
<comment type="caution">
    <text evidence="1">The sequence shown here is derived from an EMBL/GenBank/DDBJ whole genome shotgun (WGS) entry which is preliminary data.</text>
</comment>
<sequence length="55" mass="6120">MIEKELDVKVIGQCFSNYLKCPNGHMYGAYEFIKQGVSEHGPEFVKGAVEAQDSP</sequence>
<protein>
    <submittedName>
        <fullName evidence="1">Uncharacterized protein</fullName>
    </submittedName>
</protein>
<keyword evidence="2" id="KW-1185">Reference proteome</keyword>
<organism evidence="1 2">
    <name type="scientific">Caballeronia catudaia</name>
    <dbReference type="NCBI Taxonomy" id="1777136"/>
    <lineage>
        <taxon>Bacteria</taxon>
        <taxon>Pseudomonadati</taxon>
        <taxon>Pseudomonadota</taxon>
        <taxon>Betaproteobacteria</taxon>
        <taxon>Burkholderiales</taxon>
        <taxon>Burkholderiaceae</taxon>
        <taxon>Caballeronia</taxon>
    </lineage>
</organism>
<evidence type="ECO:0000313" key="2">
    <source>
        <dbReference type="Proteomes" id="UP000054870"/>
    </source>
</evidence>
<proteinExistence type="predicted"/>
<gene>
    <name evidence="1" type="ORF">AWB75_06501</name>
</gene>
<accession>A0A158DC04</accession>
<evidence type="ECO:0000313" key="1">
    <source>
        <dbReference type="EMBL" id="SAK92031.1"/>
    </source>
</evidence>
<dbReference type="AlphaFoldDB" id="A0A158DC04"/>
<dbReference type="Proteomes" id="UP000054870">
    <property type="component" value="Unassembled WGS sequence"/>
</dbReference>
<name>A0A158DC04_9BURK</name>
<reference evidence="1" key="1">
    <citation type="submission" date="2016-01" db="EMBL/GenBank/DDBJ databases">
        <authorList>
            <person name="Peeters C."/>
        </authorList>
    </citation>
    <scope>NUCLEOTIDE SEQUENCE [LARGE SCALE GENOMIC DNA]</scope>
    <source>
        <strain evidence="1">LMG 29318</strain>
    </source>
</reference>